<comment type="caution">
    <text evidence="7">The sequence shown here is derived from an EMBL/GenBank/DDBJ whole genome shotgun (WGS) entry which is preliminary data.</text>
</comment>
<gene>
    <name evidence="7" type="ORF">LJ725_16260</name>
</gene>
<keyword evidence="2" id="KW-0175">Coiled coil</keyword>
<dbReference type="InterPro" id="IPR006143">
    <property type="entry name" value="RND_pump_MFP"/>
</dbReference>
<feature type="domain" description="Multidrug resistance protein MdtA-like beta-barrel" evidence="5">
    <location>
        <begin position="206"/>
        <end position="288"/>
    </location>
</feature>
<keyword evidence="8" id="KW-1185">Reference proteome</keyword>
<dbReference type="PANTHER" id="PTHR30158">
    <property type="entry name" value="ACRA/E-RELATED COMPONENT OF DRUG EFFLUX TRANSPORTER"/>
    <property type="match status" value="1"/>
</dbReference>
<dbReference type="InterPro" id="IPR058626">
    <property type="entry name" value="MdtA-like_b-barrel"/>
</dbReference>
<organism evidence="7 8">
    <name type="scientific">Reyranella aquatilis</name>
    <dbReference type="NCBI Taxonomy" id="2035356"/>
    <lineage>
        <taxon>Bacteria</taxon>
        <taxon>Pseudomonadati</taxon>
        <taxon>Pseudomonadota</taxon>
        <taxon>Alphaproteobacteria</taxon>
        <taxon>Hyphomicrobiales</taxon>
        <taxon>Reyranellaceae</taxon>
        <taxon>Reyranella</taxon>
    </lineage>
</organism>
<dbReference type="Gene3D" id="2.40.420.20">
    <property type="match status" value="1"/>
</dbReference>
<dbReference type="Gene3D" id="1.10.287.470">
    <property type="entry name" value="Helix hairpin bin"/>
    <property type="match status" value="1"/>
</dbReference>
<dbReference type="Pfam" id="PF25917">
    <property type="entry name" value="BSH_RND"/>
    <property type="match status" value="1"/>
</dbReference>
<dbReference type="RefSeq" id="WP_230551686.1">
    <property type="nucleotide sequence ID" value="NZ_JAJISD010000006.1"/>
</dbReference>
<evidence type="ECO:0000313" key="8">
    <source>
        <dbReference type="Proteomes" id="UP001198862"/>
    </source>
</evidence>
<feature type="domain" description="Multidrug resistance protein MdtA-like barrel-sandwich hybrid" evidence="4">
    <location>
        <begin position="61"/>
        <end position="193"/>
    </location>
</feature>
<reference evidence="7 8" key="1">
    <citation type="submission" date="2021-11" db="EMBL/GenBank/DDBJ databases">
        <authorList>
            <person name="Lee D.-H."/>
            <person name="Kim S.-B."/>
        </authorList>
    </citation>
    <scope>NUCLEOTIDE SEQUENCE [LARGE SCALE GENOMIC DNA]</scope>
    <source>
        <strain evidence="7 8">KCTC 52223</strain>
    </source>
</reference>
<evidence type="ECO:0000256" key="1">
    <source>
        <dbReference type="ARBA" id="ARBA00009477"/>
    </source>
</evidence>
<feature type="signal peptide" evidence="3">
    <location>
        <begin position="1"/>
        <end position="27"/>
    </location>
</feature>
<evidence type="ECO:0000259" key="6">
    <source>
        <dbReference type="Pfam" id="PF25989"/>
    </source>
</evidence>
<name>A0ABS8KWW8_9HYPH</name>
<dbReference type="Proteomes" id="UP001198862">
    <property type="component" value="Unassembled WGS sequence"/>
</dbReference>
<dbReference type="NCBIfam" id="TIGR01730">
    <property type="entry name" value="RND_mfp"/>
    <property type="match status" value="1"/>
</dbReference>
<comment type="similarity">
    <text evidence="1">Belongs to the membrane fusion protein (MFP) (TC 8.A.1) family.</text>
</comment>
<evidence type="ECO:0000259" key="4">
    <source>
        <dbReference type="Pfam" id="PF25917"/>
    </source>
</evidence>
<dbReference type="SUPFAM" id="SSF111369">
    <property type="entry name" value="HlyD-like secretion proteins"/>
    <property type="match status" value="1"/>
</dbReference>
<evidence type="ECO:0000256" key="3">
    <source>
        <dbReference type="SAM" id="SignalP"/>
    </source>
</evidence>
<dbReference type="Gene3D" id="2.40.30.170">
    <property type="match status" value="1"/>
</dbReference>
<dbReference type="InterPro" id="IPR058625">
    <property type="entry name" value="MdtA-like_BSH"/>
</dbReference>
<evidence type="ECO:0000256" key="2">
    <source>
        <dbReference type="SAM" id="Coils"/>
    </source>
</evidence>
<dbReference type="InterPro" id="IPR058637">
    <property type="entry name" value="YknX-like_C"/>
</dbReference>
<sequence length="374" mass="40179">MRNRRSTASMLVAAALWAVCSTAPARAQQGGPPPAVLVQPAEMKPIADQSEFIGRVAAVDKVELRARVKGFLGPRKFADGDQVKKDQVLFTIEPETYQAAVDQKKAQRDAARAALANAEMQLKRAAELLRSNTGTQVTYDQRLSEQLQAKAQVEDADAQLRDAELQLSYTEIKSPIDGRVGRAAFSPGNLVSPDSGVLATVVSEHPIRVLFPVTQRELLEAKRTSGTDPAGIVVRLRLADGSVYQEKGKIDFIDVTVDAKTDGQIVRATFDNKNGVLTDGQTVRVIIEGEKVPTSVAVPQAAIAQDQSGAYLFVVNDKNVVEQKRVRTGVARDGLVAITSGLQAGERVIVQGQQRVRPGMTVNPSVAPPAASKK</sequence>
<feature type="chain" id="PRO_5047331412" evidence="3">
    <location>
        <begin position="28"/>
        <end position="374"/>
    </location>
</feature>
<keyword evidence="3" id="KW-0732">Signal</keyword>
<dbReference type="Pfam" id="PF25989">
    <property type="entry name" value="YknX_C"/>
    <property type="match status" value="1"/>
</dbReference>
<dbReference type="EMBL" id="JAJISD010000006">
    <property type="protein sequence ID" value="MCC8430530.1"/>
    <property type="molecule type" value="Genomic_DNA"/>
</dbReference>
<dbReference type="PANTHER" id="PTHR30158:SF3">
    <property type="entry name" value="MULTIDRUG EFFLUX PUMP SUBUNIT ACRA-RELATED"/>
    <property type="match status" value="1"/>
</dbReference>
<feature type="coiled-coil region" evidence="2">
    <location>
        <begin position="101"/>
        <end position="166"/>
    </location>
</feature>
<evidence type="ECO:0000259" key="5">
    <source>
        <dbReference type="Pfam" id="PF25944"/>
    </source>
</evidence>
<accession>A0ABS8KWW8</accession>
<feature type="domain" description="YknX-like C-terminal permuted SH3-like" evidence="6">
    <location>
        <begin position="296"/>
        <end position="363"/>
    </location>
</feature>
<protein>
    <submittedName>
        <fullName evidence="7">Efflux RND transporter periplasmic adaptor subunit</fullName>
    </submittedName>
</protein>
<evidence type="ECO:0000313" key="7">
    <source>
        <dbReference type="EMBL" id="MCC8430530.1"/>
    </source>
</evidence>
<dbReference type="Gene3D" id="2.40.50.100">
    <property type="match status" value="1"/>
</dbReference>
<dbReference type="Pfam" id="PF25944">
    <property type="entry name" value="Beta-barrel_RND"/>
    <property type="match status" value="1"/>
</dbReference>
<proteinExistence type="inferred from homology"/>